<dbReference type="GO" id="GO:0046872">
    <property type="term" value="F:metal ion binding"/>
    <property type="evidence" value="ECO:0007669"/>
    <property type="project" value="UniProtKB-KW"/>
</dbReference>
<dbReference type="GO" id="GO:0005975">
    <property type="term" value="P:carbohydrate metabolic process"/>
    <property type="evidence" value="ECO:0007669"/>
    <property type="project" value="InterPro"/>
</dbReference>
<evidence type="ECO:0000256" key="3">
    <source>
        <dbReference type="SAM" id="SignalP"/>
    </source>
</evidence>
<reference evidence="5 6" key="1">
    <citation type="submission" date="2016-10" db="EMBL/GenBank/DDBJ databases">
        <title>Genome sequence of Streptomyces gilvigriseus MUSC 26.</title>
        <authorList>
            <person name="Lee L.-H."/>
            <person name="Ser H.-L."/>
        </authorList>
    </citation>
    <scope>NUCLEOTIDE SEQUENCE [LARGE SCALE GENOMIC DNA]</scope>
    <source>
        <strain evidence="5 6">MUSC 26</strain>
    </source>
</reference>
<keyword evidence="3" id="KW-0732">Signal</keyword>
<name>A0A1J7BCR4_9ACTN</name>
<accession>A0A1J7BCR4</accession>
<dbReference type="InterPro" id="IPR011330">
    <property type="entry name" value="Glyco_hydro/deAcase_b/a-brl"/>
</dbReference>
<evidence type="ECO:0000313" key="6">
    <source>
        <dbReference type="Proteomes" id="UP000243342"/>
    </source>
</evidence>
<evidence type="ECO:0000259" key="4">
    <source>
        <dbReference type="PROSITE" id="PS51677"/>
    </source>
</evidence>
<dbReference type="PROSITE" id="PS51677">
    <property type="entry name" value="NODB"/>
    <property type="match status" value="1"/>
</dbReference>
<evidence type="ECO:0000256" key="1">
    <source>
        <dbReference type="ARBA" id="ARBA00022723"/>
    </source>
</evidence>
<gene>
    <name evidence="5" type="ORF">BIV57_15955</name>
</gene>
<dbReference type="CDD" id="cd10917">
    <property type="entry name" value="CE4_NodB_like_6s_7s"/>
    <property type="match status" value="1"/>
</dbReference>
<dbReference type="OrthoDB" id="3521160at2"/>
<proteinExistence type="predicted"/>
<dbReference type="InterPro" id="IPR050248">
    <property type="entry name" value="Polysacc_deacetylase_ArnD"/>
</dbReference>
<dbReference type="GO" id="GO:0016810">
    <property type="term" value="F:hydrolase activity, acting on carbon-nitrogen (but not peptide) bonds"/>
    <property type="evidence" value="ECO:0007669"/>
    <property type="project" value="InterPro"/>
</dbReference>
<dbReference type="PROSITE" id="PS51257">
    <property type="entry name" value="PROKAR_LIPOPROTEIN"/>
    <property type="match status" value="1"/>
</dbReference>
<dbReference type="PANTHER" id="PTHR10587">
    <property type="entry name" value="GLYCOSYL TRANSFERASE-RELATED"/>
    <property type="match status" value="1"/>
</dbReference>
<dbReference type="InterPro" id="IPR002509">
    <property type="entry name" value="NODB_dom"/>
</dbReference>
<dbReference type="RefSeq" id="WP_071657546.1">
    <property type="nucleotide sequence ID" value="NZ_MLCF01000090.1"/>
</dbReference>
<feature type="chain" id="PRO_5038464233" evidence="3">
    <location>
        <begin position="24"/>
        <end position="254"/>
    </location>
</feature>
<keyword evidence="1" id="KW-0479">Metal-binding</keyword>
<feature type="signal peptide" evidence="3">
    <location>
        <begin position="1"/>
        <end position="23"/>
    </location>
</feature>
<keyword evidence="6" id="KW-1185">Reference proteome</keyword>
<evidence type="ECO:0000313" key="5">
    <source>
        <dbReference type="EMBL" id="OIV36495.1"/>
    </source>
</evidence>
<dbReference type="EMBL" id="MLCF01000090">
    <property type="protein sequence ID" value="OIV36495.1"/>
    <property type="molecule type" value="Genomic_DNA"/>
</dbReference>
<evidence type="ECO:0000256" key="2">
    <source>
        <dbReference type="ARBA" id="ARBA00022801"/>
    </source>
</evidence>
<sequence length="254" mass="27415">MKRSATIRAGIAGAAAATLAVLATGCTTYDTTTPADARKATSSDAAVPAGQPDCRRLKCVALTFDAGPSANTPKLLQVLRAKHTHATFFMLGKNHVMKHPETVRAMAAGGHELANHTWSHKILTKIPEAEARREIERTEIAVQRITGTRPTLMRPPQGRTNQKVIDLCKKLGVSQVLWSVTAKDYATTDSALIRKRVLEQVKPNGIILLHDLYKGTVPAVPGILDDLHRRGYTVVTVGQLLAPAKPLPGTVYKP</sequence>
<dbReference type="STRING" id="1428644.BIV57_15955"/>
<keyword evidence="2" id="KW-0378">Hydrolase</keyword>
<dbReference type="SUPFAM" id="SSF88713">
    <property type="entry name" value="Glycoside hydrolase/deacetylase"/>
    <property type="match status" value="1"/>
</dbReference>
<comment type="caution">
    <text evidence="5">The sequence shown here is derived from an EMBL/GenBank/DDBJ whole genome shotgun (WGS) entry which is preliminary data.</text>
</comment>
<dbReference type="Gene3D" id="3.20.20.370">
    <property type="entry name" value="Glycoside hydrolase/deacetylase"/>
    <property type="match status" value="1"/>
</dbReference>
<organism evidence="5 6">
    <name type="scientific">Mangrovactinospora gilvigrisea</name>
    <dbReference type="NCBI Taxonomy" id="1428644"/>
    <lineage>
        <taxon>Bacteria</taxon>
        <taxon>Bacillati</taxon>
        <taxon>Actinomycetota</taxon>
        <taxon>Actinomycetes</taxon>
        <taxon>Kitasatosporales</taxon>
        <taxon>Streptomycetaceae</taxon>
        <taxon>Mangrovactinospora</taxon>
    </lineage>
</organism>
<dbReference type="Pfam" id="PF01522">
    <property type="entry name" value="Polysacc_deac_1"/>
    <property type="match status" value="1"/>
</dbReference>
<dbReference type="PANTHER" id="PTHR10587:SF133">
    <property type="entry name" value="CHITIN DEACETYLASE 1-RELATED"/>
    <property type="match status" value="1"/>
</dbReference>
<dbReference type="AlphaFoldDB" id="A0A1J7BCR4"/>
<protein>
    <submittedName>
        <fullName evidence="5">Deacetylase</fullName>
    </submittedName>
</protein>
<dbReference type="GO" id="GO:0016020">
    <property type="term" value="C:membrane"/>
    <property type="evidence" value="ECO:0007669"/>
    <property type="project" value="TreeGrafter"/>
</dbReference>
<dbReference type="Proteomes" id="UP000243342">
    <property type="component" value="Unassembled WGS sequence"/>
</dbReference>
<feature type="domain" description="NodB homology" evidence="4">
    <location>
        <begin position="58"/>
        <end position="235"/>
    </location>
</feature>